<name>B4W4A8_9CYAN</name>
<dbReference type="AlphaFoldDB" id="B4W4A8"/>
<keyword evidence="1" id="KW-0802">TPR repeat</keyword>
<feature type="repeat" description="TPR" evidence="1">
    <location>
        <begin position="16"/>
        <end position="49"/>
    </location>
</feature>
<organism evidence="2 3">
    <name type="scientific">Coleofasciculus chthonoplastes PCC 7420</name>
    <dbReference type="NCBI Taxonomy" id="118168"/>
    <lineage>
        <taxon>Bacteria</taxon>
        <taxon>Bacillati</taxon>
        <taxon>Cyanobacteriota</taxon>
        <taxon>Cyanophyceae</taxon>
        <taxon>Coleofasciculales</taxon>
        <taxon>Coleofasciculaceae</taxon>
        <taxon>Coleofasciculus</taxon>
    </lineage>
</organism>
<dbReference type="OrthoDB" id="495305at2"/>
<evidence type="ECO:0000313" key="2">
    <source>
        <dbReference type="EMBL" id="EDX70950.1"/>
    </source>
</evidence>
<dbReference type="InterPro" id="IPR011990">
    <property type="entry name" value="TPR-like_helical_dom_sf"/>
</dbReference>
<sequence>YEKAADQEPSDTWPVWPAINNIGLVNYEQGNVASAIDKWQAAIAIDPEAAEPKLAVAVALYTQGEQDRGLTLGETALRSDERYADLEFLKENLWGERLMSDTQKFLANPRIQATIAPGNNAPVQVDVTP</sequence>
<dbReference type="Proteomes" id="UP000003835">
    <property type="component" value="Unassembled WGS sequence"/>
</dbReference>
<dbReference type="HOGENOM" id="CLU_1942449_0_0_3"/>
<evidence type="ECO:0000313" key="3">
    <source>
        <dbReference type="Proteomes" id="UP000003835"/>
    </source>
</evidence>
<dbReference type="Gene3D" id="1.25.40.10">
    <property type="entry name" value="Tetratricopeptide repeat domain"/>
    <property type="match status" value="1"/>
</dbReference>
<feature type="non-terminal residue" evidence="2">
    <location>
        <position position="1"/>
    </location>
</feature>
<keyword evidence="3" id="KW-1185">Reference proteome</keyword>
<reference evidence="2 3" key="1">
    <citation type="submission" date="2008-07" db="EMBL/GenBank/DDBJ databases">
        <authorList>
            <person name="Tandeau de Marsac N."/>
            <person name="Ferriera S."/>
            <person name="Johnson J."/>
            <person name="Kravitz S."/>
            <person name="Beeson K."/>
            <person name="Sutton G."/>
            <person name="Rogers Y.-H."/>
            <person name="Friedman R."/>
            <person name="Frazier M."/>
            <person name="Venter J.C."/>
        </authorList>
    </citation>
    <scope>NUCLEOTIDE SEQUENCE [LARGE SCALE GENOMIC DNA]</scope>
    <source>
        <strain evidence="2 3">PCC 7420</strain>
    </source>
</reference>
<proteinExistence type="predicted"/>
<protein>
    <submittedName>
        <fullName evidence="2">Tetratricopeptide repeat domain protein</fullName>
    </submittedName>
</protein>
<dbReference type="SUPFAM" id="SSF48452">
    <property type="entry name" value="TPR-like"/>
    <property type="match status" value="1"/>
</dbReference>
<dbReference type="RefSeq" id="WP_006106196.1">
    <property type="nucleotide sequence ID" value="NZ_DS989878.1"/>
</dbReference>
<dbReference type="STRING" id="118168.MC7420_8201"/>
<dbReference type="InterPro" id="IPR019734">
    <property type="entry name" value="TPR_rpt"/>
</dbReference>
<dbReference type="eggNOG" id="COG0457">
    <property type="taxonomic scope" value="Bacteria"/>
</dbReference>
<dbReference type="PROSITE" id="PS50005">
    <property type="entry name" value="TPR"/>
    <property type="match status" value="1"/>
</dbReference>
<accession>B4W4A8</accession>
<evidence type="ECO:0000256" key="1">
    <source>
        <dbReference type="PROSITE-ProRule" id="PRU00339"/>
    </source>
</evidence>
<dbReference type="EMBL" id="DS989878">
    <property type="protein sequence ID" value="EDX70950.1"/>
    <property type="molecule type" value="Genomic_DNA"/>
</dbReference>
<dbReference type="Pfam" id="PF13414">
    <property type="entry name" value="TPR_11"/>
    <property type="match status" value="1"/>
</dbReference>
<gene>
    <name evidence="2" type="ORF">MC7420_8201</name>
</gene>